<gene>
    <name evidence="1" type="ORF">QCA50_011247</name>
</gene>
<protein>
    <submittedName>
        <fullName evidence="1">Uncharacterized protein</fullName>
    </submittedName>
</protein>
<proteinExistence type="predicted"/>
<dbReference type="Proteomes" id="UP001385951">
    <property type="component" value="Unassembled WGS sequence"/>
</dbReference>
<comment type="caution">
    <text evidence="1">The sequence shown here is derived from an EMBL/GenBank/DDBJ whole genome shotgun (WGS) entry which is preliminary data.</text>
</comment>
<dbReference type="EMBL" id="JASBNA010000020">
    <property type="protein sequence ID" value="KAK7685384.1"/>
    <property type="molecule type" value="Genomic_DNA"/>
</dbReference>
<dbReference type="AlphaFoldDB" id="A0AAW0G220"/>
<evidence type="ECO:0000313" key="1">
    <source>
        <dbReference type="EMBL" id="KAK7685384.1"/>
    </source>
</evidence>
<accession>A0AAW0G220</accession>
<organism evidence="1 2">
    <name type="scientific">Cerrena zonata</name>
    <dbReference type="NCBI Taxonomy" id="2478898"/>
    <lineage>
        <taxon>Eukaryota</taxon>
        <taxon>Fungi</taxon>
        <taxon>Dikarya</taxon>
        <taxon>Basidiomycota</taxon>
        <taxon>Agaricomycotina</taxon>
        <taxon>Agaricomycetes</taxon>
        <taxon>Polyporales</taxon>
        <taxon>Cerrenaceae</taxon>
        <taxon>Cerrena</taxon>
    </lineage>
</organism>
<evidence type="ECO:0000313" key="2">
    <source>
        <dbReference type="Proteomes" id="UP001385951"/>
    </source>
</evidence>
<keyword evidence="2" id="KW-1185">Reference proteome</keyword>
<sequence>MITPAINIYYYTTFRIIALPEPLVGCGEIVNLDMTLAHFRRSYQDRFGHIADIFRRSVYMSPPAYNADNTGNQLTSTYSAMIVGNLGAPLRLPSDVYDPNEKEDVIYVASDPLLVGLDTTTFGASELYITYRVNRVRFLFRQPFRHRYQGEQ</sequence>
<reference evidence="1 2" key="1">
    <citation type="submission" date="2022-09" db="EMBL/GenBank/DDBJ databases">
        <authorList>
            <person name="Palmer J.M."/>
        </authorList>
    </citation>
    <scope>NUCLEOTIDE SEQUENCE [LARGE SCALE GENOMIC DNA]</scope>
    <source>
        <strain evidence="1 2">DSM 7382</strain>
    </source>
</reference>
<name>A0AAW0G220_9APHY</name>